<reference evidence="1" key="2">
    <citation type="submission" date="2023-05" db="EMBL/GenBank/DDBJ databases">
        <authorList>
            <person name="Schelkunov M.I."/>
        </authorList>
    </citation>
    <scope>NUCLEOTIDE SEQUENCE</scope>
    <source>
        <strain evidence="1">Hsosn_3</strain>
        <tissue evidence="1">Leaf</tissue>
    </source>
</reference>
<evidence type="ECO:0000313" key="2">
    <source>
        <dbReference type="Proteomes" id="UP001237642"/>
    </source>
</evidence>
<comment type="caution">
    <text evidence="1">The sequence shown here is derived from an EMBL/GenBank/DDBJ whole genome shotgun (WGS) entry which is preliminary data.</text>
</comment>
<proteinExistence type="predicted"/>
<dbReference type="AlphaFoldDB" id="A0AAD8N1B1"/>
<sequence>MSSDRSWMQRRFDERNNITDEYKEGVKEFIDFVIKKKETHGHVRVQARPSSSNTGHRDDDMYDAQEMLRDFGEAHGHFEEEETNVAAHKFYEMIDNVSEPLYPNNANITTLEFINVRS</sequence>
<reference evidence="1" key="1">
    <citation type="submission" date="2023-02" db="EMBL/GenBank/DDBJ databases">
        <title>Genome of toxic invasive species Heracleum sosnowskyi carries increased number of genes despite the absence of recent whole-genome duplications.</title>
        <authorList>
            <person name="Schelkunov M."/>
            <person name="Shtratnikova V."/>
            <person name="Makarenko M."/>
            <person name="Klepikova A."/>
            <person name="Omelchenko D."/>
            <person name="Novikova G."/>
            <person name="Obukhova E."/>
            <person name="Bogdanov V."/>
            <person name="Penin A."/>
            <person name="Logacheva M."/>
        </authorList>
    </citation>
    <scope>NUCLEOTIDE SEQUENCE</scope>
    <source>
        <strain evidence="1">Hsosn_3</strain>
        <tissue evidence="1">Leaf</tissue>
    </source>
</reference>
<organism evidence="1 2">
    <name type="scientific">Heracleum sosnowskyi</name>
    <dbReference type="NCBI Taxonomy" id="360622"/>
    <lineage>
        <taxon>Eukaryota</taxon>
        <taxon>Viridiplantae</taxon>
        <taxon>Streptophyta</taxon>
        <taxon>Embryophyta</taxon>
        <taxon>Tracheophyta</taxon>
        <taxon>Spermatophyta</taxon>
        <taxon>Magnoliopsida</taxon>
        <taxon>eudicotyledons</taxon>
        <taxon>Gunneridae</taxon>
        <taxon>Pentapetalae</taxon>
        <taxon>asterids</taxon>
        <taxon>campanulids</taxon>
        <taxon>Apiales</taxon>
        <taxon>Apiaceae</taxon>
        <taxon>Apioideae</taxon>
        <taxon>apioid superclade</taxon>
        <taxon>Tordylieae</taxon>
        <taxon>Tordyliinae</taxon>
        <taxon>Heracleum</taxon>
    </lineage>
</organism>
<gene>
    <name evidence="1" type="ORF">POM88_011985</name>
</gene>
<dbReference type="Proteomes" id="UP001237642">
    <property type="component" value="Unassembled WGS sequence"/>
</dbReference>
<accession>A0AAD8N1B1</accession>
<keyword evidence="2" id="KW-1185">Reference proteome</keyword>
<name>A0AAD8N1B1_9APIA</name>
<dbReference type="EMBL" id="JAUIZM010000003">
    <property type="protein sequence ID" value="KAK1392929.1"/>
    <property type="molecule type" value="Genomic_DNA"/>
</dbReference>
<protein>
    <submittedName>
        <fullName evidence="1">Uncharacterized protein</fullName>
    </submittedName>
</protein>
<evidence type="ECO:0000313" key="1">
    <source>
        <dbReference type="EMBL" id="KAK1392929.1"/>
    </source>
</evidence>